<feature type="region of interest" description="Disordered" evidence="6">
    <location>
        <begin position="295"/>
        <end position="321"/>
    </location>
</feature>
<sequence length="321" mass="33100">MLEGHKIVTVGELLVEFISHTKGCALERIGEFSGPYPSGAPAIFLDQASRMGAETEMFGGVGDDGFGRLLLERLRADGVGTEGVSVLPDRSTGTAFVSYYDDGSRDFIFHLANTAADSLSFTAEMLPPGPLALHVSAASLGSAPLRRAILSAADAVKGSGGKITCDPNARPQLMQDDEARGALERILGQADCLMPSTSDLDHLYPGLDEAAAIDRLVHSGAEILAIKRGAKGATIIGDGAKYDLPGHDVDEVDPTGAGDCFCGTFVALLAQGVGLEEAGRQANAAGAIAVTRRGPMEGNSGPSQISAFLSSTPAVSDGREA</sequence>
<dbReference type="Gene3D" id="3.40.1190.20">
    <property type="match status" value="1"/>
</dbReference>
<dbReference type="AlphaFoldDB" id="A0A1H9ST48"/>
<name>A0A1H9ST48_9RHOB</name>
<evidence type="ECO:0000256" key="3">
    <source>
        <dbReference type="ARBA" id="ARBA00022741"/>
    </source>
</evidence>
<proteinExistence type="inferred from homology"/>
<dbReference type="PANTHER" id="PTHR43085">
    <property type="entry name" value="HEXOKINASE FAMILY MEMBER"/>
    <property type="match status" value="1"/>
</dbReference>
<evidence type="ECO:0000313" key="8">
    <source>
        <dbReference type="EMBL" id="SER88015.1"/>
    </source>
</evidence>
<evidence type="ECO:0000313" key="9">
    <source>
        <dbReference type="Proteomes" id="UP000198885"/>
    </source>
</evidence>
<dbReference type="GO" id="GO:0005524">
    <property type="term" value="F:ATP binding"/>
    <property type="evidence" value="ECO:0007669"/>
    <property type="project" value="UniProtKB-KW"/>
</dbReference>
<evidence type="ECO:0000256" key="5">
    <source>
        <dbReference type="ARBA" id="ARBA00022840"/>
    </source>
</evidence>
<comment type="similarity">
    <text evidence="1">Belongs to the carbohydrate kinase PfkB family.</text>
</comment>
<dbReference type="RefSeq" id="WP_177190412.1">
    <property type="nucleotide sequence ID" value="NZ_FOGU01000003.1"/>
</dbReference>
<keyword evidence="9" id="KW-1185">Reference proteome</keyword>
<evidence type="ECO:0000256" key="2">
    <source>
        <dbReference type="ARBA" id="ARBA00022679"/>
    </source>
</evidence>
<feature type="domain" description="Carbohydrate kinase PfkB" evidence="7">
    <location>
        <begin position="5"/>
        <end position="297"/>
    </location>
</feature>
<keyword evidence="2" id="KW-0808">Transferase</keyword>
<dbReference type="GO" id="GO:0016301">
    <property type="term" value="F:kinase activity"/>
    <property type="evidence" value="ECO:0007669"/>
    <property type="project" value="UniProtKB-KW"/>
</dbReference>
<dbReference type="InterPro" id="IPR029056">
    <property type="entry name" value="Ribokinase-like"/>
</dbReference>
<organism evidence="8 9">
    <name type="scientific">Tranquillimonas rosea</name>
    <dbReference type="NCBI Taxonomy" id="641238"/>
    <lineage>
        <taxon>Bacteria</taxon>
        <taxon>Pseudomonadati</taxon>
        <taxon>Pseudomonadota</taxon>
        <taxon>Alphaproteobacteria</taxon>
        <taxon>Rhodobacterales</taxon>
        <taxon>Roseobacteraceae</taxon>
        <taxon>Tranquillimonas</taxon>
    </lineage>
</organism>
<feature type="compositionally biased region" description="Polar residues" evidence="6">
    <location>
        <begin position="300"/>
        <end position="314"/>
    </location>
</feature>
<evidence type="ECO:0000259" key="7">
    <source>
        <dbReference type="Pfam" id="PF00294"/>
    </source>
</evidence>
<keyword evidence="3" id="KW-0547">Nucleotide-binding</keyword>
<keyword evidence="5" id="KW-0067">ATP-binding</keyword>
<dbReference type="Pfam" id="PF00294">
    <property type="entry name" value="PfkB"/>
    <property type="match status" value="1"/>
</dbReference>
<dbReference type="SUPFAM" id="SSF53613">
    <property type="entry name" value="Ribokinase-like"/>
    <property type="match status" value="1"/>
</dbReference>
<reference evidence="8 9" key="1">
    <citation type="submission" date="2016-10" db="EMBL/GenBank/DDBJ databases">
        <authorList>
            <person name="de Groot N.N."/>
        </authorList>
    </citation>
    <scope>NUCLEOTIDE SEQUENCE [LARGE SCALE GENOMIC DNA]</scope>
    <source>
        <strain evidence="8 9">DSM 23042</strain>
    </source>
</reference>
<evidence type="ECO:0000256" key="6">
    <source>
        <dbReference type="SAM" id="MobiDB-lite"/>
    </source>
</evidence>
<protein>
    <submittedName>
        <fullName evidence="8">Sugar or nucleoside kinase, ribokinase family</fullName>
    </submittedName>
</protein>
<accession>A0A1H9ST48</accession>
<dbReference type="Proteomes" id="UP000198885">
    <property type="component" value="Unassembled WGS sequence"/>
</dbReference>
<dbReference type="InterPro" id="IPR011611">
    <property type="entry name" value="PfkB_dom"/>
</dbReference>
<dbReference type="EMBL" id="FOGU01000003">
    <property type="protein sequence ID" value="SER88015.1"/>
    <property type="molecule type" value="Genomic_DNA"/>
</dbReference>
<dbReference type="CDD" id="cd01166">
    <property type="entry name" value="KdgK"/>
    <property type="match status" value="1"/>
</dbReference>
<dbReference type="PANTHER" id="PTHR43085:SF1">
    <property type="entry name" value="PSEUDOURIDINE KINASE-RELATED"/>
    <property type="match status" value="1"/>
</dbReference>
<keyword evidence="4 8" id="KW-0418">Kinase</keyword>
<gene>
    <name evidence="8" type="ORF">SAMN04490244_103379</name>
</gene>
<dbReference type="InterPro" id="IPR050306">
    <property type="entry name" value="PfkB_Carbo_kinase"/>
</dbReference>
<evidence type="ECO:0000256" key="1">
    <source>
        <dbReference type="ARBA" id="ARBA00010688"/>
    </source>
</evidence>
<dbReference type="STRING" id="641238.SAMN04490244_103379"/>
<evidence type="ECO:0000256" key="4">
    <source>
        <dbReference type="ARBA" id="ARBA00022777"/>
    </source>
</evidence>